<dbReference type="EMBL" id="FNNE01000005">
    <property type="protein sequence ID" value="SDW97176.1"/>
    <property type="molecule type" value="Genomic_DNA"/>
</dbReference>
<dbReference type="RefSeq" id="WP_091812949.1">
    <property type="nucleotide sequence ID" value="NZ_FNNE01000005.1"/>
</dbReference>
<proteinExistence type="predicted"/>
<evidence type="ECO:0000259" key="1">
    <source>
        <dbReference type="Pfam" id="PF13145"/>
    </source>
</evidence>
<sequence length="278" mass="31505">MKKLLREPLLHFALIGLVTFAGFSHLNPRSADSAQRIVVDDNRIANLSARFESSWGRMPTDDELTALIDHYVMEEAYYRQALALGFDQDDPVIRRRLLQKMQLLTNSVAAAREPQPGELARYLAAHPERYRTPGQFSFEQIHIGSDLSTQELNARIDAVSYRLEAALPITSDSPLLPRQFSQATDFEITRHFGPQFSEQLAGLPLNEWQGPLTSGVGVHFVRLNHYQPGDLPPLDKVQEAVLRDWRYDNERQADARVERALLEGYEVIIASSARNPES</sequence>
<organism evidence="2 3">
    <name type="scientific">Marinobacter mobilis</name>
    <dbReference type="NCBI Taxonomy" id="488533"/>
    <lineage>
        <taxon>Bacteria</taxon>
        <taxon>Pseudomonadati</taxon>
        <taxon>Pseudomonadota</taxon>
        <taxon>Gammaproteobacteria</taxon>
        <taxon>Pseudomonadales</taxon>
        <taxon>Marinobacteraceae</taxon>
        <taxon>Marinobacter</taxon>
    </lineage>
</organism>
<evidence type="ECO:0000313" key="2">
    <source>
        <dbReference type="EMBL" id="SDW97176.1"/>
    </source>
</evidence>
<dbReference type="GO" id="GO:0003755">
    <property type="term" value="F:peptidyl-prolyl cis-trans isomerase activity"/>
    <property type="evidence" value="ECO:0007669"/>
    <property type="project" value="InterPro"/>
</dbReference>
<gene>
    <name evidence="2" type="ORF">SAMN04487960_105181</name>
</gene>
<dbReference type="STRING" id="488533.SAMN04487960_105181"/>
<protein>
    <submittedName>
        <fullName evidence="2">PPIC-type PPIASE domain-containing protein</fullName>
    </submittedName>
</protein>
<dbReference type="AlphaFoldDB" id="A0A1H2XWD2"/>
<dbReference type="Proteomes" id="UP000199675">
    <property type="component" value="Unassembled WGS sequence"/>
</dbReference>
<dbReference type="Pfam" id="PF13145">
    <property type="entry name" value="Rotamase_2"/>
    <property type="match status" value="1"/>
</dbReference>
<dbReference type="InterPro" id="IPR000297">
    <property type="entry name" value="PPIase_PpiC"/>
</dbReference>
<accession>A0A1H2XWD2</accession>
<dbReference type="OrthoDB" id="196786at2"/>
<reference evidence="2 3" key="1">
    <citation type="submission" date="2016-10" db="EMBL/GenBank/DDBJ databases">
        <authorList>
            <person name="de Groot N.N."/>
        </authorList>
    </citation>
    <scope>NUCLEOTIDE SEQUENCE [LARGE SCALE GENOMIC DNA]</scope>
    <source>
        <strain evidence="2 3">CGMCC 1.7059</strain>
    </source>
</reference>
<keyword evidence="3" id="KW-1185">Reference proteome</keyword>
<name>A0A1H2XWD2_9GAMM</name>
<evidence type="ECO:0000313" key="3">
    <source>
        <dbReference type="Proteomes" id="UP000199675"/>
    </source>
</evidence>
<feature type="domain" description="PpiC" evidence="1">
    <location>
        <begin position="116"/>
        <end position="238"/>
    </location>
</feature>